<proteinExistence type="predicted"/>
<organism evidence="2 3">
    <name type="scientific">Pristionchus entomophagus</name>
    <dbReference type="NCBI Taxonomy" id="358040"/>
    <lineage>
        <taxon>Eukaryota</taxon>
        <taxon>Metazoa</taxon>
        <taxon>Ecdysozoa</taxon>
        <taxon>Nematoda</taxon>
        <taxon>Chromadorea</taxon>
        <taxon>Rhabditida</taxon>
        <taxon>Rhabditina</taxon>
        <taxon>Diplogasteromorpha</taxon>
        <taxon>Diplogasteroidea</taxon>
        <taxon>Neodiplogasteridae</taxon>
        <taxon>Pristionchus</taxon>
    </lineage>
</organism>
<feature type="signal peptide" evidence="1">
    <location>
        <begin position="1"/>
        <end position="21"/>
    </location>
</feature>
<protein>
    <submittedName>
        <fullName evidence="2">Uncharacterized protein</fullName>
    </submittedName>
</protein>
<name>A0AAV5TQ61_9BILA</name>
<evidence type="ECO:0000313" key="2">
    <source>
        <dbReference type="EMBL" id="GMS96435.1"/>
    </source>
</evidence>
<dbReference type="EMBL" id="BTSX01000004">
    <property type="protein sequence ID" value="GMS96435.1"/>
    <property type="molecule type" value="Genomic_DNA"/>
</dbReference>
<dbReference type="AlphaFoldDB" id="A0AAV5TQ61"/>
<comment type="caution">
    <text evidence="2">The sequence shown here is derived from an EMBL/GenBank/DDBJ whole genome shotgun (WGS) entry which is preliminary data.</text>
</comment>
<keyword evidence="1" id="KW-0732">Signal</keyword>
<reference evidence="2" key="1">
    <citation type="submission" date="2023-10" db="EMBL/GenBank/DDBJ databases">
        <title>Genome assembly of Pristionchus species.</title>
        <authorList>
            <person name="Yoshida K."/>
            <person name="Sommer R.J."/>
        </authorList>
    </citation>
    <scope>NUCLEOTIDE SEQUENCE</scope>
    <source>
        <strain evidence="2">RS0144</strain>
    </source>
</reference>
<accession>A0AAV5TQ61</accession>
<sequence length="93" mass="10156">NMRHLPLILAISIAIFQLTKAMPTSETYQISKNTVNNAADDMVKAGQDAKTVQDVMDKAEETARNAVKEATYKPEDGTEADDCSFNGFLVSNC</sequence>
<evidence type="ECO:0000313" key="3">
    <source>
        <dbReference type="Proteomes" id="UP001432027"/>
    </source>
</evidence>
<keyword evidence="3" id="KW-1185">Reference proteome</keyword>
<evidence type="ECO:0000256" key="1">
    <source>
        <dbReference type="SAM" id="SignalP"/>
    </source>
</evidence>
<feature type="non-terminal residue" evidence="2">
    <location>
        <position position="93"/>
    </location>
</feature>
<dbReference type="Proteomes" id="UP001432027">
    <property type="component" value="Unassembled WGS sequence"/>
</dbReference>
<feature type="chain" id="PRO_5043349568" evidence="1">
    <location>
        <begin position="22"/>
        <end position="93"/>
    </location>
</feature>
<feature type="non-terminal residue" evidence="2">
    <location>
        <position position="1"/>
    </location>
</feature>
<gene>
    <name evidence="2" type="ORF">PENTCL1PPCAC_18610</name>
</gene>